<proteinExistence type="predicted"/>
<evidence type="ECO:0000313" key="2">
    <source>
        <dbReference type="EMBL" id="KAI5321151.1"/>
    </source>
</evidence>
<evidence type="ECO:0000256" key="1">
    <source>
        <dbReference type="SAM" id="MobiDB-lite"/>
    </source>
</evidence>
<dbReference type="Proteomes" id="UP001054821">
    <property type="component" value="Chromosome 6"/>
</dbReference>
<dbReference type="EMBL" id="JAJFAZ020000006">
    <property type="protein sequence ID" value="KAI5321151.1"/>
    <property type="molecule type" value="Genomic_DNA"/>
</dbReference>
<reference evidence="2 3" key="1">
    <citation type="journal article" date="2022" name="G3 (Bethesda)">
        <title>Whole-genome sequence and methylome profiling of the almond [Prunus dulcis (Mill.) D.A. Webb] cultivar 'Nonpareil'.</title>
        <authorList>
            <person name="D'Amico-Willman K.M."/>
            <person name="Ouma W.Z."/>
            <person name="Meulia T."/>
            <person name="Sideli G.M."/>
            <person name="Gradziel T.M."/>
            <person name="Fresnedo-Ramirez J."/>
        </authorList>
    </citation>
    <scope>NUCLEOTIDE SEQUENCE [LARGE SCALE GENOMIC DNA]</scope>
    <source>
        <strain evidence="2">Clone GOH B32 T37-40</strain>
    </source>
</reference>
<protein>
    <submittedName>
        <fullName evidence="2">Uncharacterized protein</fullName>
    </submittedName>
</protein>
<organism evidence="2 3">
    <name type="scientific">Prunus dulcis</name>
    <name type="common">Almond</name>
    <name type="synonym">Amygdalus dulcis</name>
    <dbReference type="NCBI Taxonomy" id="3755"/>
    <lineage>
        <taxon>Eukaryota</taxon>
        <taxon>Viridiplantae</taxon>
        <taxon>Streptophyta</taxon>
        <taxon>Embryophyta</taxon>
        <taxon>Tracheophyta</taxon>
        <taxon>Spermatophyta</taxon>
        <taxon>Magnoliopsida</taxon>
        <taxon>eudicotyledons</taxon>
        <taxon>Gunneridae</taxon>
        <taxon>Pentapetalae</taxon>
        <taxon>rosids</taxon>
        <taxon>fabids</taxon>
        <taxon>Rosales</taxon>
        <taxon>Rosaceae</taxon>
        <taxon>Amygdaloideae</taxon>
        <taxon>Amygdaleae</taxon>
        <taxon>Prunus</taxon>
    </lineage>
</organism>
<comment type="caution">
    <text evidence="2">The sequence shown here is derived from an EMBL/GenBank/DDBJ whole genome shotgun (WGS) entry which is preliminary data.</text>
</comment>
<name>A0AAD4VC13_PRUDU</name>
<feature type="region of interest" description="Disordered" evidence="1">
    <location>
        <begin position="52"/>
        <end position="78"/>
    </location>
</feature>
<keyword evidence="3" id="KW-1185">Reference proteome</keyword>
<accession>A0AAD4VC13</accession>
<gene>
    <name evidence="2" type="ORF">L3X38_030222</name>
</gene>
<sequence>MGGLRGPWMNVLARRKPKVVAADKGSKGSGNRNQGFRFDALRKVGENFGLDEGLVSGNGAQTGTAKPPSIDASGNEHEEECDTDIDIDTTSLVSSAYGGGLPQEHMDMSEGHKIFSQEKTTSHAFNNVESMTIGS</sequence>
<dbReference type="AlphaFoldDB" id="A0AAD4VC13"/>
<evidence type="ECO:0000313" key="3">
    <source>
        <dbReference type="Proteomes" id="UP001054821"/>
    </source>
</evidence>